<proteinExistence type="predicted"/>
<dbReference type="Proteomes" id="UP000176705">
    <property type="component" value="Unassembled WGS sequence"/>
</dbReference>
<name>A0A1G2LDI1_9BACT</name>
<evidence type="ECO:0000313" key="2">
    <source>
        <dbReference type="EMBL" id="OHA08859.1"/>
    </source>
</evidence>
<dbReference type="AlphaFoldDB" id="A0A1G2LDI1"/>
<reference evidence="2 3" key="1">
    <citation type="journal article" date="2016" name="Nat. Commun.">
        <title>Thousands of microbial genomes shed light on interconnected biogeochemical processes in an aquifer system.</title>
        <authorList>
            <person name="Anantharaman K."/>
            <person name="Brown C.T."/>
            <person name="Hug L.A."/>
            <person name="Sharon I."/>
            <person name="Castelle C.J."/>
            <person name="Probst A.J."/>
            <person name="Thomas B.C."/>
            <person name="Singh A."/>
            <person name="Wilkins M.J."/>
            <person name="Karaoz U."/>
            <person name="Brodie E.L."/>
            <person name="Williams K.H."/>
            <person name="Hubbard S.S."/>
            <person name="Banfield J.F."/>
        </authorList>
    </citation>
    <scope>NUCLEOTIDE SEQUENCE [LARGE SCALE GENOMIC DNA]</scope>
</reference>
<accession>A0A1G2LDI1</accession>
<evidence type="ECO:0000256" key="1">
    <source>
        <dbReference type="SAM" id="MobiDB-lite"/>
    </source>
</evidence>
<feature type="region of interest" description="Disordered" evidence="1">
    <location>
        <begin position="115"/>
        <end position="143"/>
    </location>
</feature>
<gene>
    <name evidence="2" type="ORF">A3B37_00730</name>
</gene>
<protein>
    <submittedName>
        <fullName evidence="2">Uncharacterized protein</fullName>
    </submittedName>
</protein>
<dbReference type="EMBL" id="MHQS01000010">
    <property type="protein sequence ID" value="OHA08859.1"/>
    <property type="molecule type" value="Genomic_DNA"/>
</dbReference>
<comment type="caution">
    <text evidence="2">The sequence shown here is derived from an EMBL/GenBank/DDBJ whole genome shotgun (WGS) entry which is preliminary data.</text>
</comment>
<evidence type="ECO:0000313" key="3">
    <source>
        <dbReference type="Proteomes" id="UP000176705"/>
    </source>
</evidence>
<sequence>MRANFGVFSDGGRPAITFNIYWNEGERELAHTIALVLHRRNLFNALGDLMPSLRVNAGLPEVAYTLEMFSVVYKLFAPAGGGVNVAVGETREQATGNNIKVYSVTFHFGEAPRQREPLAPNAPSWGDPQRDPWGTPETHTTGR</sequence>
<organism evidence="2 3">
    <name type="scientific">Candidatus Sungbacteria bacterium RIFCSPLOWO2_01_FULL_59_16</name>
    <dbReference type="NCBI Taxonomy" id="1802280"/>
    <lineage>
        <taxon>Bacteria</taxon>
        <taxon>Candidatus Sungiibacteriota</taxon>
    </lineage>
</organism>